<feature type="domain" description="Core-binding (CB)" evidence="11">
    <location>
        <begin position="13"/>
        <end position="103"/>
    </location>
</feature>
<dbReference type="AlphaFoldDB" id="A0A402DPQ2"/>
<name>A0A402DPQ2_9CELL</name>
<evidence type="ECO:0000256" key="1">
    <source>
        <dbReference type="ARBA" id="ARBA00004496"/>
    </source>
</evidence>
<dbReference type="InterPro" id="IPR044068">
    <property type="entry name" value="CB"/>
</dbReference>
<evidence type="ECO:0000313" key="13">
    <source>
        <dbReference type="Proteomes" id="UP000289954"/>
    </source>
</evidence>
<comment type="subcellular location">
    <subcellularLocation>
        <location evidence="1 9">Cytoplasm</location>
    </subcellularLocation>
</comment>
<dbReference type="GO" id="GO:0051301">
    <property type="term" value="P:cell division"/>
    <property type="evidence" value="ECO:0007669"/>
    <property type="project" value="UniProtKB-KW"/>
</dbReference>
<evidence type="ECO:0000256" key="6">
    <source>
        <dbReference type="ARBA" id="ARBA00023125"/>
    </source>
</evidence>
<feature type="active site" description="O-(3'-phospho-DNA)-tyrosine intermediate" evidence="9">
    <location>
        <position position="302"/>
    </location>
</feature>
<dbReference type="GO" id="GO:0003677">
    <property type="term" value="F:DNA binding"/>
    <property type="evidence" value="ECO:0007669"/>
    <property type="project" value="UniProtKB-UniRule"/>
</dbReference>
<sequence>MTDPDQDALGRGGALRPALARYVRHLADRGLSDNTLLAYQRDLERYVAFLESIGRRAPDEIAGQDVEGFVDAVRSGSDGRRPLSESSAARLVAAVRGWHRFLARDGITVDDAAREVRTPSLPRRLPKAMTVEDVDRLLDAAGHGEGPVPARDRALLELLYSTGARISEVVGLDLVDVDRRARHAAVRLAVGSGKQRMTPLGTKALEALDGYLSDARPVLATGAPDADRVALFLNSRGARLSRQSAWAVLRAAAHRAGLPDADGISPHTLRHSFATHMLAGGADVRVVQELLGHASVSTTQLYATARDEALRAAYAAAHPHAR</sequence>
<dbReference type="InterPro" id="IPR010998">
    <property type="entry name" value="Integrase_recombinase_N"/>
</dbReference>
<proteinExistence type="inferred from homology"/>
<feature type="active site" evidence="9">
    <location>
        <position position="270"/>
    </location>
</feature>
<dbReference type="InterPro" id="IPR004107">
    <property type="entry name" value="Integrase_SAM-like_N"/>
</dbReference>
<keyword evidence="4 9" id="KW-0159">Chromosome partition</keyword>
<dbReference type="Gene3D" id="1.10.443.10">
    <property type="entry name" value="Intergrase catalytic core"/>
    <property type="match status" value="1"/>
</dbReference>
<gene>
    <name evidence="12" type="primary">xerD_1</name>
    <name evidence="9" type="synonym">xerC</name>
    <name evidence="12" type="ORF">CBZ_11630</name>
</gene>
<dbReference type="NCBIfam" id="NF001399">
    <property type="entry name" value="PRK00283.1"/>
    <property type="match status" value="1"/>
</dbReference>
<dbReference type="InterPro" id="IPR011010">
    <property type="entry name" value="DNA_brk_join_enz"/>
</dbReference>
<dbReference type="GO" id="GO:0007059">
    <property type="term" value="P:chromosome segregation"/>
    <property type="evidence" value="ECO:0007669"/>
    <property type="project" value="UniProtKB-UniRule"/>
</dbReference>
<dbReference type="Pfam" id="PF00589">
    <property type="entry name" value="Phage_integrase"/>
    <property type="match status" value="1"/>
</dbReference>
<evidence type="ECO:0000256" key="4">
    <source>
        <dbReference type="ARBA" id="ARBA00022829"/>
    </source>
</evidence>
<dbReference type="OrthoDB" id="9801717at2"/>
<dbReference type="Gene3D" id="1.10.150.130">
    <property type="match status" value="1"/>
</dbReference>
<comment type="similarity">
    <text evidence="9">Belongs to the 'phage' integrase family. XerC subfamily.</text>
</comment>
<keyword evidence="6 9" id="KW-0238">DNA-binding</keyword>
<feature type="domain" description="Tyr recombinase" evidence="10">
    <location>
        <begin position="124"/>
        <end position="315"/>
    </location>
</feature>
<dbReference type="GO" id="GO:0005737">
    <property type="term" value="C:cytoplasm"/>
    <property type="evidence" value="ECO:0007669"/>
    <property type="project" value="UniProtKB-SubCell"/>
</dbReference>
<dbReference type="PROSITE" id="PS51900">
    <property type="entry name" value="CB"/>
    <property type="match status" value="1"/>
</dbReference>
<evidence type="ECO:0000256" key="9">
    <source>
        <dbReference type="HAMAP-Rule" id="MF_01808"/>
    </source>
</evidence>
<evidence type="ECO:0000256" key="8">
    <source>
        <dbReference type="ARBA" id="ARBA00023306"/>
    </source>
</evidence>
<protein>
    <recommendedName>
        <fullName evidence="9">Tyrosine recombinase XerC</fullName>
    </recommendedName>
</protein>
<feature type="active site" evidence="9">
    <location>
        <position position="293"/>
    </location>
</feature>
<feature type="active site" evidence="9">
    <location>
        <position position="267"/>
    </location>
</feature>
<dbReference type="InterPro" id="IPR050090">
    <property type="entry name" value="Tyrosine_recombinase_XerCD"/>
</dbReference>
<dbReference type="GO" id="GO:0009037">
    <property type="term" value="F:tyrosine-based site-specific recombinase activity"/>
    <property type="evidence" value="ECO:0007669"/>
    <property type="project" value="UniProtKB-UniRule"/>
</dbReference>
<organism evidence="12 13">
    <name type="scientific">Cellulomonas biazotea</name>
    <dbReference type="NCBI Taxonomy" id="1709"/>
    <lineage>
        <taxon>Bacteria</taxon>
        <taxon>Bacillati</taxon>
        <taxon>Actinomycetota</taxon>
        <taxon>Actinomycetes</taxon>
        <taxon>Micrococcales</taxon>
        <taxon>Cellulomonadaceae</taxon>
        <taxon>Cellulomonas</taxon>
    </lineage>
</organism>
<comment type="subunit">
    <text evidence="9">Forms a cyclic heterotetrameric complex composed of two molecules of XerC and two molecules of XerD.</text>
</comment>
<evidence type="ECO:0000256" key="7">
    <source>
        <dbReference type="ARBA" id="ARBA00023172"/>
    </source>
</evidence>
<dbReference type="SUPFAM" id="SSF56349">
    <property type="entry name" value="DNA breaking-rejoining enzymes"/>
    <property type="match status" value="1"/>
</dbReference>
<dbReference type="InterPro" id="IPR023009">
    <property type="entry name" value="Tyrosine_recombinase_XerC/XerD"/>
</dbReference>
<dbReference type="SUPFAM" id="SSF47823">
    <property type="entry name" value="lambda integrase-like, N-terminal domain"/>
    <property type="match status" value="1"/>
</dbReference>
<dbReference type="CDD" id="cd00798">
    <property type="entry name" value="INT_XerDC_C"/>
    <property type="match status" value="1"/>
</dbReference>
<keyword evidence="8 9" id="KW-0131">Cell cycle</keyword>
<evidence type="ECO:0000259" key="11">
    <source>
        <dbReference type="PROSITE" id="PS51900"/>
    </source>
</evidence>
<dbReference type="PANTHER" id="PTHR30349:SF81">
    <property type="entry name" value="TYROSINE RECOMBINASE XERC"/>
    <property type="match status" value="1"/>
</dbReference>
<dbReference type="HAMAP" id="MF_01808">
    <property type="entry name" value="Recomb_XerC_XerD"/>
    <property type="match status" value="1"/>
</dbReference>
<evidence type="ECO:0000256" key="5">
    <source>
        <dbReference type="ARBA" id="ARBA00022908"/>
    </source>
</evidence>
<evidence type="ECO:0000256" key="2">
    <source>
        <dbReference type="ARBA" id="ARBA00022490"/>
    </source>
</evidence>
<dbReference type="EMBL" id="BIMR01000072">
    <property type="protein sequence ID" value="GCE76107.1"/>
    <property type="molecule type" value="Genomic_DNA"/>
</dbReference>
<dbReference type="Pfam" id="PF02899">
    <property type="entry name" value="Phage_int_SAM_1"/>
    <property type="match status" value="1"/>
</dbReference>
<evidence type="ECO:0000256" key="3">
    <source>
        <dbReference type="ARBA" id="ARBA00022618"/>
    </source>
</evidence>
<keyword evidence="3 9" id="KW-0132">Cell division</keyword>
<comment type="caution">
    <text evidence="9">Lacks conserved residue(s) required for the propagation of feature annotation.</text>
</comment>
<keyword evidence="13" id="KW-1185">Reference proteome</keyword>
<dbReference type="InterPro" id="IPR013762">
    <property type="entry name" value="Integrase-like_cat_sf"/>
</dbReference>
<dbReference type="PROSITE" id="PS51898">
    <property type="entry name" value="TYR_RECOMBINASE"/>
    <property type="match status" value="1"/>
</dbReference>
<reference evidence="12 13" key="1">
    <citation type="submission" date="2019-01" db="EMBL/GenBank/DDBJ databases">
        <title>Draft genome sequence of Cellulomonas takizawaensis strain TKZ-21.</title>
        <authorList>
            <person name="Yamamura H."/>
            <person name="Hayashi T."/>
            <person name="Hamada M."/>
            <person name="Serisawa Y."/>
            <person name="Matsuyama K."/>
            <person name="Nakagawa Y."/>
            <person name="Otoguro M."/>
            <person name="Yanagida F."/>
            <person name="Hayakawa M."/>
        </authorList>
    </citation>
    <scope>NUCLEOTIDE SEQUENCE [LARGE SCALE GENOMIC DNA]</scope>
    <source>
        <strain evidence="12 13">NBRC12680</strain>
    </source>
</reference>
<comment type="caution">
    <text evidence="12">The sequence shown here is derived from an EMBL/GenBank/DDBJ whole genome shotgun (WGS) entry which is preliminary data.</text>
</comment>
<dbReference type="PANTHER" id="PTHR30349">
    <property type="entry name" value="PHAGE INTEGRASE-RELATED"/>
    <property type="match status" value="1"/>
</dbReference>
<accession>A0A402DPQ2</accession>
<keyword evidence="7 9" id="KW-0233">DNA recombination</keyword>
<dbReference type="GO" id="GO:0006313">
    <property type="term" value="P:DNA transposition"/>
    <property type="evidence" value="ECO:0007669"/>
    <property type="project" value="UniProtKB-UniRule"/>
</dbReference>
<keyword evidence="5 9" id="KW-0229">DNA integration</keyword>
<dbReference type="Proteomes" id="UP000289954">
    <property type="component" value="Unassembled WGS sequence"/>
</dbReference>
<keyword evidence="2 9" id="KW-0963">Cytoplasm</keyword>
<evidence type="ECO:0000259" key="10">
    <source>
        <dbReference type="PROSITE" id="PS51898"/>
    </source>
</evidence>
<evidence type="ECO:0000313" key="12">
    <source>
        <dbReference type="EMBL" id="GCE76107.1"/>
    </source>
</evidence>
<dbReference type="InterPro" id="IPR002104">
    <property type="entry name" value="Integrase_catalytic"/>
</dbReference>
<dbReference type="RefSeq" id="WP_130780709.1">
    <property type="nucleotide sequence ID" value="NZ_BIMR01000072.1"/>
</dbReference>
<feature type="active site" evidence="9">
    <location>
        <position position="165"/>
    </location>
</feature>
<comment type="function">
    <text evidence="9">Site-specific tyrosine recombinase, which acts by catalyzing the cutting and rejoining of the recombining DNA molecules. The XerC-XerD complex is essential to convert dimers of the bacterial chromosome into monomers to permit their segregation at cell division. It also contributes to the segregational stability of plasmids.</text>
</comment>